<dbReference type="Proteomes" id="UP001060085">
    <property type="component" value="Linkage Group LG06"/>
</dbReference>
<accession>A0ACC0ACK8</accession>
<sequence length="165" mass="18935">MHFIGGEGLSLKGLEMEGSKSVEDYRQEMELYALKLSLEEEKDAYIARFVSGLNRDIANKLELYPYTTYESMYHLATKIENQKKRISLSKTNLPSSRNVMAKPQTSTYKSWPKKDETPKVAFKDNSKPKIEEKGRLITNPIMCFKCNAVAHVAINCPTKRTLFFL</sequence>
<evidence type="ECO:0000313" key="1">
    <source>
        <dbReference type="EMBL" id="KAI5658539.1"/>
    </source>
</evidence>
<gene>
    <name evidence="1" type="ORF">M9H77_27332</name>
</gene>
<protein>
    <submittedName>
        <fullName evidence="1">Uncharacterized protein</fullName>
    </submittedName>
</protein>
<name>A0ACC0ACK8_CATRO</name>
<organism evidence="1 2">
    <name type="scientific">Catharanthus roseus</name>
    <name type="common">Madagascar periwinkle</name>
    <name type="synonym">Vinca rosea</name>
    <dbReference type="NCBI Taxonomy" id="4058"/>
    <lineage>
        <taxon>Eukaryota</taxon>
        <taxon>Viridiplantae</taxon>
        <taxon>Streptophyta</taxon>
        <taxon>Embryophyta</taxon>
        <taxon>Tracheophyta</taxon>
        <taxon>Spermatophyta</taxon>
        <taxon>Magnoliopsida</taxon>
        <taxon>eudicotyledons</taxon>
        <taxon>Gunneridae</taxon>
        <taxon>Pentapetalae</taxon>
        <taxon>asterids</taxon>
        <taxon>lamiids</taxon>
        <taxon>Gentianales</taxon>
        <taxon>Apocynaceae</taxon>
        <taxon>Rauvolfioideae</taxon>
        <taxon>Vinceae</taxon>
        <taxon>Catharanthinae</taxon>
        <taxon>Catharanthus</taxon>
    </lineage>
</organism>
<evidence type="ECO:0000313" key="2">
    <source>
        <dbReference type="Proteomes" id="UP001060085"/>
    </source>
</evidence>
<keyword evidence="2" id="KW-1185">Reference proteome</keyword>
<reference evidence="2" key="1">
    <citation type="journal article" date="2023" name="Nat. Plants">
        <title>Single-cell RNA sequencing provides a high-resolution roadmap for understanding the multicellular compartmentation of specialized metabolism.</title>
        <authorList>
            <person name="Sun S."/>
            <person name="Shen X."/>
            <person name="Li Y."/>
            <person name="Li Y."/>
            <person name="Wang S."/>
            <person name="Li R."/>
            <person name="Zhang H."/>
            <person name="Shen G."/>
            <person name="Guo B."/>
            <person name="Wei J."/>
            <person name="Xu J."/>
            <person name="St-Pierre B."/>
            <person name="Chen S."/>
            <person name="Sun C."/>
        </authorList>
    </citation>
    <scope>NUCLEOTIDE SEQUENCE [LARGE SCALE GENOMIC DNA]</scope>
</reference>
<proteinExistence type="predicted"/>
<comment type="caution">
    <text evidence="1">The sequence shown here is derived from an EMBL/GenBank/DDBJ whole genome shotgun (WGS) entry which is preliminary data.</text>
</comment>
<dbReference type="EMBL" id="CM044706">
    <property type="protein sequence ID" value="KAI5658539.1"/>
    <property type="molecule type" value="Genomic_DNA"/>
</dbReference>